<dbReference type="EMBL" id="JACHGT010000004">
    <property type="protein sequence ID" value="MBB6034541.1"/>
    <property type="molecule type" value="Genomic_DNA"/>
</dbReference>
<keyword evidence="1" id="KW-0472">Membrane</keyword>
<keyword evidence="1" id="KW-0812">Transmembrane</keyword>
<feature type="transmembrane region" description="Helical" evidence="1">
    <location>
        <begin position="12"/>
        <end position="34"/>
    </location>
</feature>
<name>A0A841FB94_9ACTN</name>
<reference evidence="2 3" key="1">
    <citation type="submission" date="2020-08" db="EMBL/GenBank/DDBJ databases">
        <title>Genomic Encyclopedia of Type Strains, Phase IV (KMG-IV): sequencing the most valuable type-strain genomes for metagenomic binning, comparative biology and taxonomic classification.</title>
        <authorList>
            <person name="Goeker M."/>
        </authorList>
    </citation>
    <scope>NUCLEOTIDE SEQUENCE [LARGE SCALE GENOMIC DNA]</scope>
    <source>
        <strain evidence="2 3">YIM 65646</strain>
    </source>
</reference>
<protein>
    <recommendedName>
        <fullName evidence="4">DUF3558 domain-containing protein</fullName>
    </recommendedName>
</protein>
<accession>A0A841FB94</accession>
<keyword evidence="3" id="KW-1185">Reference proteome</keyword>
<dbReference type="Proteomes" id="UP000548476">
    <property type="component" value="Unassembled WGS sequence"/>
</dbReference>
<keyword evidence="1" id="KW-1133">Transmembrane helix</keyword>
<proteinExistence type="predicted"/>
<sequence>MPGTRKPIRPRWGCLIPLVVVVVVGAAFAVYLLVQRDAERDHPPAAAPDLCVVLGDLPVRLVPHDEVEAEATYTSGPDASCVHSTADGRPAGSEDYGFLRARLLRYGQIGFTSGPDRAGETFVSECAAGFTAGPSSGLPGLGDEACAAYSDEGEGGTAHGSVVARRGADLFWVDYYVHPGAAEQAGEAVAETARTLLAGVI</sequence>
<evidence type="ECO:0000256" key="1">
    <source>
        <dbReference type="SAM" id="Phobius"/>
    </source>
</evidence>
<evidence type="ECO:0008006" key="4">
    <source>
        <dbReference type="Google" id="ProtNLM"/>
    </source>
</evidence>
<dbReference type="RefSeq" id="WP_184787387.1">
    <property type="nucleotide sequence ID" value="NZ_BONT01000088.1"/>
</dbReference>
<organism evidence="2 3">
    <name type="scientific">Phytomonospora endophytica</name>
    <dbReference type="NCBI Taxonomy" id="714109"/>
    <lineage>
        <taxon>Bacteria</taxon>
        <taxon>Bacillati</taxon>
        <taxon>Actinomycetota</taxon>
        <taxon>Actinomycetes</taxon>
        <taxon>Micromonosporales</taxon>
        <taxon>Micromonosporaceae</taxon>
        <taxon>Phytomonospora</taxon>
    </lineage>
</organism>
<comment type="caution">
    <text evidence="2">The sequence shown here is derived from an EMBL/GenBank/DDBJ whole genome shotgun (WGS) entry which is preliminary data.</text>
</comment>
<evidence type="ECO:0000313" key="2">
    <source>
        <dbReference type="EMBL" id="MBB6034541.1"/>
    </source>
</evidence>
<gene>
    <name evidence="2" type="ORF">HNR73_002391</name>
</gene>
<evidence type="ECO:0000313" key="3">
    <source>
        <dbReference type="Proteomes" id="UP000548476"/>
    </source>
</evidence>
<dbReference type="AlphaFoldDB" id="A0A841FB94"/>